<dbReference type="EMBL" id="SSSM01000001">
    <property type="protein sequence ID" value="THG32954.1"/>
    <property type="molecule type" value="Genomic_DNA"/>
</dbReference>
<sequence>MTITDIDQTDIEEYNAFGPWIADVASVDQVPRVFRRLAGDPADATLALKIPRDIARRDARPGMDLFDRLLLVRDDTLTVLTRSAQGVDEETIPLGEISAFEDSVDLLDGRLVIHASDGTMSVPYNGSSRAQMHRLIDVLRPPRPELSVADDRLAAPARIDALTELGQADVGLGADFRELQRREPGSVLLAAHGRRILAPPPGPIAALTHRFRPATLHAAVVYATPSELHVLHRRVQLARGGKPTLSSAHTIVVRSAIRSVSVHPHPEYPEVSAVTVAVAGSRIELLVPHGSTAEQALERLG</sequence>
<dbReference type="RefSeq" id="WP_136425735.1">
    <property type="nucleotide sequence ID" value="NZ_SSSM01000001.1"/>
</dbReference>
<proteinExistence type="predicted"/>
<gene>
    <name evidence="1" type="ORF">E6C64_00855</name>
</gene>
<organism evidence="1 2">
    <name type="scientific">Naasia lichenicola</name>
    <dbReference type="NCBI Taxonomy" id="2565933"/>
    <lineage>
        <taxon>Bacteria</taxon>
        <taxon>Bacillati</taxon>
        <taxon>Actinomycetota</taxon>
        <taxon>Actinomycetes</taxon>
        <taxon>Micrococcales</taxon>
        <taxon>Microbacteriaceae</taxon>
        <taxon>Naasia</taxon>
    </lineage>
</organism>
<protein>
    <submittedName>
        <fullName evidence="1">Uncharacterized protein</fullName>
    </submittedName>
</protein>
<evidence type="ECO:0000313" key="2">
    <source>
        <dbReference type="Proteomes" id="UP000309133"/>
    </source>
</evidence>
<dbReference type="OrthoDB" id="4826692at2"/>
<reference evidence="1 2" key="1">
    <citation type="submission" date="2019-04" db="EMBL/GenBank/DDBJ databases">
        <authorList>
            <person name="Jiang L."/>
        </authorList>
    </citation>
    <scope>NUCLEOTIDE SEQUENCE [LARGE SCALE GENOMIC DNA]</scope>
    <source>
        <strain evidence="1 2">YIM 131853</strain>
    </source>
</reference>
<comment type="caution">
    <text evidence="1">The sequence shown here is derived from an EMBL/GenBank/DDBJ whole genome shotgun (WGS) entry which is preliminary data.</text>
</comment>
<name>A0A4S4FRF9_9MICO</name>
<dbReference type="Proteomes" id="UP000309133">
    <property type="component" value="Unassembled WGS sequence"/>
</dbReference>
<keyword evidence="2" id="KW-1185">Reference proteome</keyword>
<dbReference type="AlphaFoldDB" id="A0A4S4FRF9"/>
<evidence type="ECO:0000313" key="1">
    <source>
        <dbReference type="EMBL" id="THG32954.1"/>
    </source>
</evidence>
<accession>A0A4S4FRF9</accession>